<reference evidence="9" key="1">
    <citation type="submission" date="2019-03" db="EMBL/GenBank/DDBJ databases">
        <title>Improved annotation for the trematode Fasciola hepatica.</title>
        <authorList>
            <person name="Choi Y.-J."/>
            <person name="Martin J."/>
            <person name="Mitreva M."/>
        </authorList>
    </citation>
    <scope>NUCLEOTIDE SEQUENCE [LARGE SCALE GENOMIC DNA]</scope>
</reference>
<sequence length="1455" mass="163477">GSLFPSPSPLILGALESQSSTRNRRSIPQTRPFFRSRPLSGAARIRTQSKQIYMVRPFPLLPFTFRLCVDRLQLDALFDRSRSVLEPILSVVLSLLVGMAGLSVLQTGVYRDLSVLSLCFAIAGSHYSLIKSVQPDAASPQHGFNRVIVYSRAMFFCLLALAFILTTRFHDWNSTNPYGIQSPLFLATGLHTNELSLIDRSWFLTESSMLPIEPVPFRIPEGPELPVYRTVPPPVHSLRISNSEVLTTNSAQVKLFGSTWSIEKLAHIVHIVTSRLLVIFPLLFLLGLIPQIDTALTYMLEQMDIHVFGGSGTVSLWSVCLSILRTLIAMAISLWFCLAAIESAMRAPTERSKRRCRPRWPWSKARKSKVGVIGAAREPVVWWRAWLPLLSNVGVKSASRLSAAQATATERLLGHSLQPVGNVPNATALFPVPLMSTYPTRACKSFSFSDLLSIDPAQPASKTLATCLPTASSLPLVSMFSGRTVLLNPKNQTDLHKSQTSLHSPETTERVQSDDSVPSRVSSAPANGRNQLNDVHSTDFHPRLSTAEPCPQVPAPNPTEELSANLFGPDLPSPSKVSSPTFLQHHRSTLSDSEVSSDSKQPGIPQSSTDPLPELIRVALTERLKNDLNCCVLWFVVIVGLHASPLLMYATKQPIFSRIVLWTLVSCGIFLHYISPNLRKSYPWLCLARPPVAPHAYGELIRWETGYYWFCWLERNFLIPLLTVLTVTQSVTTLIAKFGPHGAAVLVLLTSMKMLRNGFCAPSRVFITLFFTDLLFTFDFHPISETFPVNYFFVSFLVNKVIELIRKLHFVYIYTAPFRITCGSVFHAIAQIVFIPRILIFCHFLDAVFMLGNCVFSTMLSSPLEPFLASAVFVTSYVRPIKFWEVEHRTERMETTNMSLAAQLRGTTEQQVMLNSNAIFYERLSRNLQLTLAGDIQLGRLGGLTVGHGDVFILSSDDLNLVIHIVEVGNGLVTFQLRGLEFVGTYCHDHETEALRRTSHNDDGFCCCNPGHYPGMLSLNAALRMRCMTWQFIYGTYCVEGYRMTSHNADTVVQLNDLRKILVTRFVQCIIYYVTKLPNLLQRLTTLQPCLQSNNFFDESHLDLDPVFLRVIDEDYDERVNGVTRRRFVQVYQPWIHFCVKKLSLSETVPSDAGSTLVTLCYALSIMGRRCMGGVQAANFDVAQVLRGIHDIFKGDIHVLTKDDWVLTDLEILQTVITPAMRIALKLYQDNFLWASELNHVGLYSKIVYTEKNFVICHETDPRWRFAVLNDAHNLFSIRLMGMDSDSVYRFIQLTKGKLNFSAVKINPECVRGLWAGQQREQIFVRNTNHERGSIQGAQHVLRNLVNSSCDPPIGYPIYVSPLLTSFAGTNPTYTKVAGPWFSIVAVLKWLRAHVVRLFTRHSLANKGISSRHEPGWCRMKAIWSFSAISPDNRRSDPLNEIVFVPAIFSSIFSS</sequence>
<organism evidence="9 10">
    <name type="scientific">Fasciola hepatica</name>
    <name type="common">Liver fluke</name>
    <dbReference type="NCBI Taxonomy" id="6192"/>
    <lineage>
        <taxon>Eukaryota</taxon>
        <taxon>Metazoa</taxon>
        <taxon>Spiralia</taxon>
        <taxon>Lophotrochozoa</taxon>
        <taxon>Platyhelminthes</taxon>
        <taxon>Trematoda</taxon>
        <taxon>Digenea</taxon>
        <taxon>Plagiorchiida</taxon>
        <taxon>Echinostomata</taxon>
        <taxon>Echinostomatoidea</taxon>
        <taxon>Fasciolidae</taxon>
        <taxon>Fasciola</taxon>
    </lineage>
</organism>
<protein>
    <recommendedName>
        <fullName evidence="6">Pecanex-like protein</fullName>
    </recommendedName>
</protein>
<feature type="transmembrane region" description="Helical" evidence="6">
    <location>
        <begin position="316"/>
        <end position="341"/>
    </location>
</feature>
<feature type="transmembrane region" description="Helical" evidence="6">
    <location>
        <begin position="631"/>
        <end position="649"/>
    </location>
</feature>
<evidence type="ECO:0000256" key="6">
    <source>
        <dbReference type="RuleBase" id="RU367089"/>
    </source>
</evidence>
<comment type="caution">
    <text evidence="9">The sequence shown here is derived from an EMBL/GenBank/DDBJ whole genome shotgun (WGS) entry which is preliminary data.</text>
</comment>
<evidence type="ECO:0000313" key="9">
    <source>
        <dbReference type="EMBL" id="THD19726.1"/>
    </source>
</evidence>
<feature type="transmembrane region" description="Helical" evidence="6">
    <location>
        <begin position="149"/>
        <end position="166"/>
    </location>
</feature>
<comment type="caution">
    <text evidence="6">Lacks conserved residue(s) required for the propagation of feature annotation.</text>
</comment>
<feature type="region of interest" description="Disordered" evidence="7">
    <location>
        <begin position="491"/>
        <end position="609"/>
    </location>
</feature>
<proteinExistence type="inferred from homology"/>
<feature type="transmembrane region" description="Helical" evidence="6">
    <location>
        <begin position="87"/>
        <end position="105"/>
    </location>
</feature>
<feature type="compositionally biased region" description="Low complexity" evidence="7">
    <location>
        <begin position="590"/>
        <end position="599"/>
    </location>
</feature>
<evidence type="ECO:0000259" key="8">
    <source>
        <dbReference type="Pfam" id="PF05041"/>
    </source>
</evidence>
<dbReference type="PANTHER" id="PTHR12372:SF7">
    <property type="entry name" value="PROTEIN PECANEX"/>
    <property type="match status" value="1"/>
</dbReference>
<name>A0A4E0R147_FASHE</name>
<keyword evidence="3 6" id="KW-0812">Transmembrane</keyword>
<dbReference type="PANTHER" id="PTHR12372">
    <property type="entry name" value="PECANEX"/>
    <property type="match status" value="1"/>
</dbReference>
<comment type="similarity">
    <text evidence="2 6">Belongs to the pecanex family.</text>
</comment>
<dbReference type="InterPro" id="IPR039797">
    <property type="entry name" value="Pecanex"/>
</dbReference>
<keyword evidence="4 6" id="KW-1133">Transmembrane helix</keyword>
<evidence type="ECO:0000256" key="4">
    <source>
        <dbReference type="ARBA" id="ARBA00022989"/>
    </source>
</evidence>
<dbReference type="Proteomes" id="UP000230066">
    <property type="component" value="Unassembled WGS sequence"/>
</dbReference>
<dbReference type="GO" id="GO:0007029">
    <property type="term" value="P:endoplasmic reticulum organization"/>
    <property type="evidence" value="ECO:0007669"/>
    <property type="project" value="TreeGrafter"/>
</dbReference>
<dbReference type="GO" id="GO:0005783">
    <property type="term" value="C:endoplasmic reticulum"/>
    <property type="evidence" value="ECO:0007669"/>
    <property type="project" value="TreeGrafter"/>
</dbReference>
<evidence type="ECO:0000256" key="3">
    <source>
        <dbReference type="ARBA" id="ARBA00022692"/>
    </source>
</evidence>
<feature type="non-terminal residue" evidence="9">
    <location>
        <position position="1"/>
    </location>
</feature>
<gene>
    <name evidence="9" type="ORF">D915_009606</name>
</gene>
<evidence type="ECO:0000256" key="2">
    <source>
        <dbReference type="ARBA" id="ARBA00010170"/>
    </source>
</evidence>
<evidence type="ECO:0000313" key="10">
    <source>
        <dbReference type="Proteomes" id="UP000230066"/>
    </source>
</evidence>
<dbReference type="Pfam" id="PF05041">
    <property type="entry name" value="Pecanex_C"/>
    <property type="match status" value="1"/>
</dbReference>
<keyword evidence="10" id="KW-1185">Reference proteome</keyword>
<feature type="compositionally biased region" description="Polar residues" evidence="7">
    <location>
        <begin position="514"/>
        <end position="535"/>
    </location>
</feature>
<feature type="domain" description="Pecanex C-terminal" evidence="8">
    <location>
        <begin position="1154"/>
        <end position="1371"/>
    </location>
</feature>
<comment type="subcellular location">
    <subcellularLocation>
        <location evidence="1 6">Membrane</location>
        <topology evidence="1 6">Multi-pass membrane protein</topology>
    </subcellularLocation>
</comment>
<accession>A0A4E0R147</accession>
<feature type="transmembrane region" description="Helical" evidence="6">
    <location>
        <begin position="655"/>
        <end position="674"/>
    </location>
</feature>
<evidence type="ECO:0000256" key="5">
    <source>
        <dbReference type="ARBA" id="ARBA00023136"/>
    </source>
</evidence>
<feature type="transmembrane region" description="Helical" evidence="6">
    <location>
        <begin position="112"/>
        <end position="129"/>
    </location>
</feature>
<evidence type="ECO:0000256" key="7">
    <source>
        <dbReference type="SAM" id="MobiDB-lite"/>
    </source>
</evidence>
<dbReference type="GO" id="GO:0016020">
    <property type="term" value="C:membrane"/>
    <property type="evidence" value="ECO:0007669"/>
    <property type="project" value="UniProtKB-SubCell"/>
</dbReference>
<evidence type="ECO:0000256" key="1">
    <source>
        <dbReference type="ARBA" id="ARBA00004141"/>
    </source>
</evidence>
<dbReference type="EMBL" id="JXXN02005745">
    <property type="protein sequence ID" value="THD19726.1"/>
    <property type="molecule type" value="Genomic_DNA"/>
</dbReference>
<keyword evidence="5 6" id="KW-0472">Membrane</keyword>
<dbReference type="InterPro" id="IPR007735">
    <property type="entry name" value="Pecanex_C"/>
</dbReference>
<feature type="transmembrane region" description="Helical" evidence="6">
    <location>
        <begin position="276"/>
        <end position="296"/>
    </location>
</feature>